<dbReference type="EMBL" id="DYXC01000159">
    <property type="protein sequence ID" value="HJF15839.1"/>
    <property type="molecule type" value="Genomic_DNA"/>
</dbReference>
<evidence type="ECO:0000313" key="1">
    <source>
        <dbReference type="EMBL" id="HJF15839.1"/>
    </source>
</evidence>
<dbReference type="Pfam" id="PF09720">
    <property type="entry name" value="Unstab_antitox"/>
    <property type="match status" value="1"/>
</dbReference>
<protein>
    <submittedName>
        <fullName evidence="1">Addiction module protein</fullName>
    </submittedName>
</protein>
<proteinExistence type="predicted"/>
<reference evidence="1" key="2">
    <citation type="submission" date="2021-09" db="EMBL/GenBank/DDBJ databases">
        <authorList>
            <person name="Gilroy R."/>
        </authorList>
    </citation>
    <scope>NUCLEOTIDE SEQUENCE</scope>
    <source>
        <strain evidence="1">ChiHjej13B12-14962</strain>
    </source>
</reference>
<accession>A0A921FQF2</accession>
<dbReference type="RefSeq" id="WP_303908687.1">
    <property type="nucleotide sequence ID" value="NZ_DYXC01000159.1"/>
</dbReference>
<comment type="caution">
    <text evidence="1">The sequence shown here is derived from an EMBL/GenBank/DDBJ whole genome shotgun (WGS) entry which is preliminary data.</text>
</comment>
<name>A0A921FQF2_9MICC</name>
<gene>
    <name evidence="1" type="ORF">K8V32_13800</name>
</gene>
<organism evidence="1 2">
    <name type="scientific">Enteractinococcus helveticum</name>
    <dbReference type="NCBI Taxonomy" id="1837282"/>
    <lineage>
        <taxon>Bacteria</taxon>
        <taxon>Bacillati</taxon>
        <taxon>Actinomycetota</taxon>
        <taxon>Actinomycetes</taxon>
        <taxon>Micrococcales</taxon>
        <taxon>Micrococcaceae</taxon>
    </lineage>
</organism>
<dbReference type="Proteomes" id="UP000703315">
    <property type="component" value="Unassembled WGS sequence"/>
</dbReference>
<dbReference type="InterPro" id="IPR013406">
    <property type="entry name" value="CHP02574_addiction_mod"/>
</dbReference>
<dbReference type="AlphaFoldDB" id="A0A921FQF2"/>
<sequence length="73" mass="8252">MVDRRLLQEAQGLDDVDKLELAQELLSSVQFDALPVTPEEAALVEKRLAAQSANPDDKISSAEVWDRIKRQYQ</sequence>
<evidence type="ECO:0000313" key="2">
    <source>
        <dbReference type="Proteomes" id="UP000703315"/>
    </source>
</evidence>
<reference evidence="1" key="1">
    <citation type="journal article" date="2021" name="PeerJ">
        <title>Extensive microbial diversity within the chicken gut microbiome revealed by metagenomics and culture.</title>
        <authorList>
            <person name="Gilroy R."/>
            <person name="Ravi A."/>
            <person name="Getino M."/>
            <person name="Pursley I."/>
            <person name="Horton D.L."/>
            <person name="Alikhan N.F."/>
            <person name="Baker D."/>
            <person name="Gharbi K."/>
            <person name="Hall N."/>
            <person name="Watson M."/>
            <person name="Adriaenssens E.M."/>
            <person name="Foster-Nyarko E."/>
            <person name="Jarju S."/>
            <person name="Secka A."/>
            <person name="Antonio M."/>
            <person name="Oren A."/>
            <person name="Chaudhuri R.R."/>
            <person name="La Ragione R."/>
            <person name="Hildebrand F."/>
            <person name="Pallen M.J."/>
        </authorList>
    </citation>
    <scope>NUCLEOTIDE SEQUENCE</scope>
    <source>
        <strain evidence="1">ChiHjej13B12-14962</strain>
    </source>
</reference>